<dbReference type="SUPFAM" id="SSF51161">
    <property type="entry name" value="Trimeric LpxA-like enzymes"/>
    <property type="match status" value="1"/>
</dbReference>
<organism evidence="4 5">
    <name type="scientific">Shewanella japonica</name>
    <dbReference type="NCBI Taxonomy" id="93973"/>
    <lineage>
        <taxon>Bacteria</taxon>
        <taxon>Pseudomonadati</taxon>
        <taxon>Pseudomonadota</taxon>
        <taxon>Gammaproteobacteria</taxon>
        <taxon>Alteromonadales</taxon>
        <taxon>Shewanellaceae</taxon>
        <taxon>Shewanella</taxon>
    </lineage>
</organism>
<dbReference type="InterPro" id="IPR050179">
    <property type="entry name" value="Trans_hexapeptide_repeat"/>
</dbReference>
<dbReference type="PANTHER" id="PTHR43300:SF12">
    <property type="entry name" value="CHLORAMPHENICOL ACETYLTRANSFERASE"/>
    <property type="match status" value="1"/>
</dbReference>
<comment type="similarity">
    <text evidence="1">Belongs to the transferase hexapeptide repeat family.</text>
</comment>
<name>A0ABN4YL77_9GAMM</name>
<evidence type="ECO:0000256" key="1">
    <source>
        <dbReference type="ARBA" id="ARBA00007274"/>
    </source>
</evidence>
<dbReference type="InterPro" id="IPR011004">
    <property type="entry name" value="Trimer_LpxA-like_sf"/>
</dbReference>
<dbReference type="Proteomes" id="UP000191820">
    <property type="component" value="Chromosome"/>
</dbReference>
<evidence type="ECO:0000256" key="3">
    <source>
        <dbReference type="ARBA" id="ARBA00023315"/>
    </source>
</evidence>
<proteinExistence type="inferred from homology"/>
<evidence type="ECO:0000313" key="5">
    <source>
        <dbReference type="Proteomes" id="UP000191820"/>
    </source>
</evidence>
<keyword evidence="2" id="KW-0808">Transferase</keyword>
<keyword evidence="3" id="KW-0012">Acyltransferase</keyword>
<accession>A0ABN4YL77</accession>
<gene>
    <name evidence="4" type="ORF">SJ2017_1333</name>
</gene>
<dbReference type="EMBL" id="CP020472">
    <property type="protein sequence ID" value="ARD21657.1"/>
    <property type="molecule type" value="Genomic_DNA"/>
</dbReference>
<evidence type="ECO:0000313" key="4">
    <source>
        <dbReference type="EMBL" id="ARD21657.1"/>
    </source>
</evidence>
<protein>
    <submittedName>
        <fullName evidence="4">Acetyltransferase</fullName>
    </submittedName>
</protein>
<reference evidence="4 5" key="1">
    <citation type="submission" date="2017-03" db="EMBL/GenBank/DDBJ databases">
        <title>Genome sequencing of Shewanella japonica KCTC 22435.</title>
        <authorList>
            <person name="Kim K.M."/>
        </authorList>
    </citation>
    <scope>NUCLEOTIDE SEQUENCE [LARGE SCALE GENOMIC DNA]</scope>
    <source>
        <strain evidence="4 5">KCTC 22435</strain>
    </source>
</reference>
<evidence type="ECO:0000256" key="2">
    <source>
        <dbReference type="ARBA" id="ARBA00022679"/>
    </source>
</evidence>
<dbReference type="RefSeq" id="WP_080915266.1">
    <property type="nucleotide sequence ID" value="NZ_CP020472.1"/>
</dbReference>
<dbReference type="Gene3D" id="2.160.10.10">
    <property type="entry name" value="Hexapeptide repeat proteins"/>
    <property type="match status" value="1"/>
</dbReference>
<dbReference type="PANTHER" id="PTHR43300">
    <property type="entry name" value="ACETYLTRANSFERASE"/>
    <property type="match status" value="1"/>
</dbReference>
<dbReference type="CDD" id="cd04647">
    <property type="entry name" value="LbH_MAT_like"/>
    <property type="match status" value="1"/>
</dbReference>
<keyword evidence="5" id="KW-1185">Reference proteome</keyword>
<sequence>MAYYTKLELEEIGFKYLGKNIKVSTKAIIYDAELISIGDFSRIDDLCILSGKIEIGAYCHITPMCLVAGGKPGIKLSDFCTLAYGVKIFAQSDDYTGESMVNSLISADFKKEHFAAVHLDKHTIIGTNSVIFPGVTVGEGTSIGAMSLVLKSTKPWGIYVGTPAKRIKDRNKNILKLESQFLYEKNNDTI</sequence>